<keyword evidence="4" id="KW-0808">Transferase</keyword>
<reference evidence="6" key="1">
    <citation type="journal article" date="2019" name="Int. J. Syst. Evol. Microbiol.">
        <title>The Global Catalogue of Microorganisms (GCM) 10K type strain sequencing project: providing services to taxonomists for standard genome sequencing and annotation.</title>
        <authorList>
            <consortium name="The Broad Institute Genomics Platform"/>
            <consortium name="The Broad Institute Genome Sequencing Center for Infectious Disease"/>
            <person name="Wu L."/>
            <person name="Ma J."/>
        </authorList>
    </citation>
    <scope>NUCLEOTIDE SEQUENCE [LARGE SCALE GENOMIC DNA]</scope>
    <source>
        <strain evidence="6">JCM 14718</strain>
    </source>
</reference>
<keyword evidence="2" id="KW-0479">Metal-binding</keyword>
<evidence type="ECO:0000256" key="1">
    <source>
        <dbReference type="ARBA" id="ARBA00005128"/>
    </source>
</evidence>
<dbReference type="InterPro" id="IPR000092">
    <property type="entry name" value="Polyprenyl_synt"/>
</dbReference>
<dbReference type="InterPro" id="IPR033749">
    <property type="entry name" value="Polyprenyl_synt_CS"/>
</dbReference>
<evidence type="ECO:0000313" key="5">
    <source>
        <dbReference type="EMBL" id="GAA1671673.1"/>
    </source>
</evidence>
<keyword evidence="3" id="KW-0460">Magnesium</keyword>
<dbReference type="Gene3D" id="1.10.600.10">
    <property type="entry name" value="Farnesyl Diphosphate Synthase"/>
    <property type="match status" value="1"/>
</dbReference>
<accession>A0ABP4SF46</accession>
<evidence type="ECO:0008006" key="7">
    <source>
        <dbReference type="Google" id="ProtNLM"/>
    </source>
</evidence>
<dbReference type="Proteomes" id="UP001500618">
    <property type="component" value="Unassembled WGS sequence"/>
</dbReference>
<dbReference type="PANTHER" id="PTHR12001">
    <property type="entry name" value="GERANYLGERANYL PYROPHOSPHATE SYNTHASE"/>
    <property type="match status" value="1"/>
</dbReference>
<dbReference type="Pfam" id="PF00348">
    <property type="entry name" value="polyprenyl_synt"/>
    <property type="match status" value="1"/>
</dbReference>
<evidence type="ECO:0000256" key="3">
    <source>
        <dbReference type="ARBA" id="ARBA00022842"/>
    </source>
</evidence>
<dbReference type="SFLD" id="SFLDS00005">
    <property type="entry name" value="Isoprenoid_Synthase_Type_I"/>
    <property type="match status" value="1"/>
</dbReference>
<organism evidence="5 6">
    <name type="scientific">Fodinicola feengrottensis</name>
    <dbReference type="NCBI Taxonomy" id="435914"/>
    <lineage>
        <taxon>Bacteria</taxon>
        <taxon>Bacillati</taxon>
        <taxon>Actinomycetota</taxon>
        <taxon>Actinomycetes</taxon>
        <taxon>Mycobacteriales</taxon>
        <taxon>Fodinicola</taxon>
    </lineage>
</organism>
<dbReference type="PROSITE" id="PS00723">
    <property type="entry name" value="POLYPRENYL_SYNTHASE_1"/>
    <property type="match status" value="1"/>
</dbReference>
<name>A0ABP4SF46_9ACTN</name>
<evidence type="ECO:0000256" key="4">
    <source>
        <dbReference type="RuleBase" id="RU004466"/>
    </source>
</evidence>
<evidence type="ECO:0000256" key="2">
    <source>
        <dbReference type="ARBA" id="ARBA00022723"/>
    </source>
</evidence>
<keyword evidence="6" id="KW-1185">Reference proteome</keyword>
<gene>
    <name evidence="5" type="ORF">GCM10009765_21340</name>
</gene>
<dbReference type="PANTHER" id="PTHR12001:SF86">
    <property type="entry name" value="GERANYLGERANYL DIPHOSPHATE SYNTHASE"/>
    <property type="match status" value="1"/>
</dbReference>
<dbReference type="EMBL" id="BAAANY010000008">
    <property type="protein sequence ID" value="GAA1671673.1"/>
    <property type="molecule type" value="Genomic_DNA"/>
</dbReference>
<dbReference type="InterPro" id="IPR008949">
    <property type="entry name" value="Isoprenoid_synthase_dom_sf"/>
</dbReference>
<comment type="pathway">
    <text evidence="1">Isoprenoid biosynthesis.</text>
</comment>
<comment type="similarity">
    <text evidence="4">Belongs to the FPP/GGPP synthase family.</text>
</comment>
<proteinExistence type="inferred from homology"/>
<dbReference type="SUPFAM" id="SSF48576">
    <property type="entry name" value="Terpenoid synthases"/>
    <property type="match status" value="1"/>
</dbReference>
<protein>
    <recommendedName>
        <fullName evidence="7">Polyprenyl synthetase family protein</fullName>
    </recommendedName>
</protein>
<evidence type="ECO:0000313" key="6">
    <source>
        <dbReference type="Proteomes" id="UP001500618"/>
    </source>
</evidence>
<sequence length="271" mass="28971">MLPGAVAVELVHNWTLLHDDIVDADPVRRGRPTAWSLFGVNFALLAGDALLAAAYAALRDVAGESRQAADLVDETVARLIAGEARELTLADRLEVTVDDYLRVAADKSSSLVQCALGLGAILAGASSSTVHALRAAGNHLGVAWQAANDVEDIWGDLAVTGKKTRGDLRQRLRTLPVLAALGSESPAGRTLAAIWETAQRDDEFLERVSGLIEEAGGKSVAERLSRHHLSLALDHLEQANLTEEARQEIHSLFCLIVTRQSMVIEVIVPSA</sequence>
<comment type="caution">
    <text evidence="5">The sequence shown here is derived from an EMBL/GenBank/DDBJ whole genome shotgun (WGS) entry which is preliminary data.</text>
</comment>